<keyword evidence="7" id="KW-1133">Transmembrane helix</keyword>
<organism evidence="9 10">
    <name type="scientific">Carya illinoinensis</name>
    <name type="common">Pecan</name>
    <dbReference type="NCBI Taxonomy" id="32201"/>
    <lineage>
        <taxon>Eukaryota</taxon>
        <taxon>Viridiplantae</taxon>
        <taxon>Streptophyta</taxon>
        <taxon>Embryophyta</taxon>
        <taxon>Tracheophyta</taxon>
        <taxon>Spermatophyta</taxon>
        <taxon>Magnoliopsida</taxon>
        <taxon>eudicotyledons</taxon>
        <taxon>Gunneridae</taxon>
        <taxon>Pentapetalae</taxon>
        <taxon>rosids</taxon>
        <taxon>fabids</taxon>
        <taxon>Fagales</taxon>
        <taxon>Juglandaceae</taxon>
        <taxon>Carya</taxon>
    </lineage>
</organism>
<keyword evidence="4" id="KW-0732">Signal</keyword>
<keyword evidence="2" id="KW-0052">Apoplast</keyword>
<sequence length="226" mass="24837">MASYLKMLFKLQNLTIKEDLLHAYQCKRQVEMEAYTLTILFMNLLLFLSNIHTTLAAVSTKNYKTYIKTVCSSTIYPQVCYGSLSPYASKIKANPQKLCNTALSVAITAARSASSTISNLSKKKGLTRSEAAVIKDCIENIKNTVDELKDSLKEMGNLGGSDVQLKIDNIKTWVSAAITDEGTCTDGFSGQRVSTTVRNKIRVSILNVARPTSNALSLINNLYSNS</sequence>
<dbReference type="PANTHER" id="PTHR31080">
    <property type="entry name" value="PECTINESTERASE INHIBITOR-LIKE"/>
    <property type="match status" value="1"/>
</dbReference>
<evidence type="ECO:0000256" key="4">
    <source>
        <dbReference type="ARBA" id="ARBA00022729"/>
    </source>
</evidence>
<dbReference type="FunFam" id="1.20.140.40:FF:000006">
    <property type="entry name" value="Pectinesterase inhibitor 3"/>
    <property type="match status" value="1"/>
</dbReference>
<dbReference type="GO" id="GO:0004857">
    <property type="term" value="F:enzyme inhibitor activity"/>
    <property type="evidence" value="ECO:0007669"/>
    <property type="project" value="InterPro"/>
</dbReference>
<keyword evidence="3" id="KW-0964">Secreted</keyword>
<keyword evidence="5" id="KW-1015">Disulfide bond</keyword>
<dbReference type="InterPro" id="IPR006501">
    <property type="entry name" value="Pectinesterase_inhib_dom"/>
</dbReference>
<evidence type="ECO:0000259" key="8">
    <source>
        <dbReference type="SMART" id="SM00856"/>
    </source>
</evidence>
<evidence type="ECO:0000313" key="9">
    <source>
        <dbReference type="EMBL" id="KAG6660289.1"/>
    </source>
</evidence>
<name>A0A8T1R1C3_CARIL</name>
<dbReference type="NCBIfam" id="TIGR01614">
    <property type="entry name" value="PME_inhib"/>
    <property type="match status" value="1"/>
</dbReference>
<keyword evidence="7" id="KW-0812">Transmembrane</keyword>
<comment type="caution">
    <text evidence="9">The sequence shown here is derived from an EMBL/GenBank/DDBJ whole genome shotgun (WGS) entry which is preliminary data.</text>
</comment>
<accession>A0A8T1R1C3</accession>
<proteinExistence type="inferred from homology"/>
<dbReference type="AlphaFoldDB" id="A0A8T1R1C3"/>
<evidence type="ECO:0000256" key="6">
    <source>
        <dbReference type="ARBA" id="ARBA00038471"/>
    </source>
</evidence>
<dbReference type="GO" id="GO:0048046">
    <property type="term" value="C:apoplast"/>
    <property type="evidence" value="ECO:0007669"/>
    <property type="project" value="UniProtKB-SubCell"/>
</dbReference>
<dbReference type="SMART" id="SM00856">
    <property type="entry name" value="PMEI"/>
    <property type="match status" value="1"/>
</dbReference>
<dbReference type="EMBL" id="CM031811">
    <property type="protein sequence ID" value="KAG6660289.1"/>
    <property type="molecule type" value="Genomic_DNA"/>
</dbReference>
<evidence type="ECO:0000256" key="5">
    <source>
        <dbReference type="ARBA" id="ARBA00023157"/>
    </source>
</evidence>
<comment type="subcellular location">
    <subcellularLocation>
        <location evidence="1">Secreted</location>
        <location evidence="1">Extracellular space</location>
        <location evidence="1">Apoplast</location>
    </subcellularLocation>
</comment>
<dbReference type="Pfam" id="PF04043">
    <property type="entry name" value="PMEI"/>
    <property type="match status" value="1"/>
</dbReference>
<evidence type="ECO:0000256" key="2">
    <source>
        <dbReference type="ARBA" id="ARBA00022523"/>
    </source>
</evidence>
<feature type="domain" description="Pectinesterase inhibitor" evidence="8">
    <location>
        <begin position="62"/>
        <end position="218"/>
    </location>
</feature>
<dbReference type="PANTHER" id="PTHR31080:SF15">
    <property type="entry name" value="INVERTASE"/>
    <property type="match status" value="1"/>
</dbReference>
<dbReference type="InterPro" id="IPR051955">
    <property type="entry name" value="PME_Inhibitor"/>
</dbReference>
<reference evidence="9" key="1">
    <citation type="submission" date="2020-12" db="EMBL/GenBank/DDBJ databases">
        <title>WGS assembly of Carya illinoinensis cv. Pawnee.</title>
        <authorList>
            <person name="Platts A."/>
            <person name="Shu S."/>
            <person name="Wright S."/>
            <person name="Barry K."/>
            <person name="Edger P."/>
            <person name="Pires J.C."/>
            <person name="Schmutz J."/>
        </authorList>
    </citation>
    <scope>NUCLEOTIDE SEQUENCE</scope>
    <source>
        <tissue evidence="9">Leaf</tissue>
    </source>
</reference>
<gene>
    <name evidence="9" type="ORF">CIPAW_03G095300</name>
</gene>
<dbReference type="Proteomes" id="UP000811609">
    <property type="component" value="Chromosome 3"/>
</dbReference>
<evidence type="ECO:0000256" key="7">
    <source>
        <dbReference type="SAM" id="Phobius"/>
    </source>
</evidence>
<feature type="transmembrane region" description="Helical" evidence="7">
    <location>
        <begin position="34"/>
        <end position="58"/>
    </location>
</feature>
<evidence type="ECO:0000256" key="3">
    <source>
        <dbReference type="ARBA" id="ARBA00022525"/>
    </source>
</evidence>
<evidence type="ECO:0000256" key="1">
    <source>
        <dbReference type="ARBA" id="ARBA00004271"/>
    </source>
</evidence>
<protein>
    <recommendedName>
        <fullName evidence="8">Pectinesterase inhibitor domain-containing protein</fullName>
    </recommendedName>
</protein>
<evidence type="ECO:0000313" key="10">
    <source>
        <dbReference type="Proteomes" id="UP000811609"/>
    </source>
</evidence>
<keyword evidence="7" id="KW-0472">Membrane</keyword>
<keyword evidence="10" id="KW-1185">Reference proteome</keyword>
<comment type="similarity">
    <text evidence="6">Belongs to the PMEI family.</text>
</comment>
<dbReference type="CDD" id="cd15798">
    <property type="entry name" value="PMEI-like_3"/>
    <property type="match status" value="1"/>
</dbReference>